<evidence type="ECO:0000256" key="3">
    <source>
        <dbReference type="ARBA" id="ARBA00022801"/>
    </source>
</evidence>
<dbReference type="Proteomes" id="UP001165079">
    <property type="component" value="Unassembled WGS sequence"/>
</dbReference>
<dbReference type="AlphaFoldDB" id="A0A9W6W2J8"/>
<dbReference type="Gene3D" id="2.130.10.10">
    <property type="entry name" value="YVTN repeat-like/Quinoprotein amine dehydrogenase"/>
    <property type="match status" value="1"/>
</dbReference>
<protein>
    <recommendedName>
        <fullName evidence="9">FG-GAP repeat protein</fullName>
    </recommendedName>
</protein>
<reference evidence="7" key="1">
    <citation type="submission" date="2023-03" db="EMBL/GenBank/DDBJ databases">
        <title>Actinorhabdospora filicis NBRC 111898.</title>
        <authorList>
            <person name="Ichikawa N."/>
            <person name="Sato H."/>
            <person name="Tonouchi N."/>
        </authorList>
    </citation>
    <scope>NUCLEOTIDE SEQUENCE</scope>
    <source>
        <strain evidence="7">NBRC 111898</strain>
    </source>
</reference>
<keyword evidence="4" id="KW-0325">Glycoprotein</keyword>
<evidence type="ECO:0000256" key="5">
    <source>
        <dbReference type="SAM" id="MobiDB-lite"/>
    </source>
</evidence>
<evidence type="ECO:0000313" key="8">
    <source>
        <dbReference type="Proteomes" id="UP001165079"/>
    </source>
</evidence>
<dbReference type="SUPFAM" id="SSF50969">
    <property type="entry name" value="YVTN repeat-like/Quinoprotein amine dehydrogenase"/>
    <property type="match status" value="1"/>
</dbReference>
<dbReference type="InterPro" id="IPR013519">
    <property type="entry name" value="Int_alpha_beta-p"/>
</dbReference>
<feature type="region of interest" description="Disordered" evidence="5">
    <location>
        <begin position="886"/>
        <end position="908"/>
    </location>
</feature>
<feature type="compositionally biased region" description="Low complexity" evidence="5">
    <location>
        <begin position="889"/>
        <end position="899"/>
    </location>
</feature>
<keyword evidence="1 6" id="KW-0732">Signal</keyword>
<dbReference type="InterPro" id="IPR013517">
    <property type="entry name" value="FG-GAP"/>
</dbReference>
<dbReference type="GO" id="GO:0016787">
    <property type="term" value="F:hydrolase activity"/>
    <property type="evidence" value="ECO:0007669"/>
    <property type="project" value="UniProtKB-KW"/>
</dbReference>
<evidence type="ECO:0000256" key="1">
    <source>
        <dbReference type="ARBA" id="ARBA00022729"/>
    </source>
</evidence>
<accession>A0A9W6W2J8</accession>
<feature type="signal peptide" evidence="6">
    <location>
        <begin position="1"/>
        <end position="28"/>
    </location>
</feature>
<sequence>MRSTLRACVSALALAAVSLVVVPGSALAEPVPATDVEMAFPAGPPVDLVVDDARGLVYHASPTGLTVLDFDGTVQRTIAGSLPWRTLTMSADGSRLYATARWKNAIDVIDTATWELSTVRLPATHCLISAEFTGGLLWYSYFTCGNGKIGSLASYDPATGTVTESGLSAPAGNLTALPGRPDRLVQRDWNGEKQRLRIFDVSGAPREVAVSSFLTSHCGDVALIDGGERLALSCNRAYDLEIFDTATLTSTATKLTENHGGTLAVSPDGAYFAVGGPLNGPGTHVEIVKAADMSTVRIYDYPGAAGFYEHPMAWLGDGRLMTFHGSRLRLHLEPAKYITDTYAAALWKAVPYGEAAVLRGYVRGGPDRVRELTVTREDRLGRHPLGRLATGLQGGFEFTDAGAPVSGKATYTFDFAGDAYGTVASVSVTVATQAVPFDFNGDGIAEAVVGTPGEDDGSITDTGQVHVFPTTTAGVTAGGSLAFDQSWAGLVGDNAPGDRLGAATASGDFNGDGFADLAIGAPGKDAFGAADSGAVIVAYGSASGLTSAGSVMLTPDNAPGALTGHALAAADFNTDGIDELAVGAPGTGSGTVYLYTGNPSGLSNPHALYQSSDEIPGRGGGGNAFGWSLAAGRVQGPHVNPALAIGAPQDREDAERSTGSVTVLYGLPFLPGQTVSKAQRFTKETPGVPGTAGPHDPKTGDGADEFGLKVAIGDFNGDGDDDLAVSAPGTNVTSGGKKRADAGSVTVLYSDGYEIGTTGAKEVTQDTDGIVGLPYDNDFFGDNLATGDTNGDGADELAIFSYGDEYVTITPGATSGLAFTSTTAWTQDSPGIPGSHESGDKWGASLRFLTGAKPALLVGAPGEDDRQGAFTVVYIGPKGLTGDGARYFGEGTPGVPGEPENGDGFGTF</sequence>
<evidence type="ECO:0000313" key="7">
    <source>
        <dbReference type="EMBL" id="GLZ77092.1"/>
    </source>
</evidence>
<dbReference type="RefSeq" id="WP_285662225.1">
    <property type="nucleotide sequence ID" value="NZ_BSTX01000001.1"/>
</dbReference>
<dbReference type="InterPro" id="IPR028994">
    <property type="entry name" value="Integrin_alpha_N"/>
</dbReference>
<dbReference type="Gene3D" id="2.130.10.130">
    <property type="entry name" value="Integrin alpha, N-terminal"/>
    <property type="match status" value="3"/>
</dbReference>
<proteinExistence type="predicted"/>
<evidence type="ECO:0000256" key="4">
    <source>
        <dbReference type="ARBA" id="ARBA00023180"/>
    </source>
</evidence>
<comment type="caution">
    <text evidence="7">The sequence shown here is derived from an EMBL/GenBank/DDBJ whole genome shotgun (WGS) entry which is preliminary data.</text>
</comment>
<dbReference type="Pfam" id="PF01839">
    <property type="entry name" value="FG-GAP"/>
    <property type="match status" value="4"/>
</dbReference>
<dbReference type="PANTHER" id="PTHR23221:SF7">
    <property type="entry name" value="PHOSPHATIDYLINOSITOL-GLYCAN-SPECIFIC PHOSPHOLIPASE D"/>
    <property type="match status" value="1"/>
</dbReference>
<organism evidence="7 8">
    <name type="scientific">Actinorhabdospora filicis</name>
    <dbReference type="NCBI Taxonomy" id="1785913"/>
    <lineage>
        <taxon>Bacteria</taxon>
        <taxon>Bacillati</taxon>
        <taxon>Actinomycetota</taxon>
        <taxon>Actinomycetes</taxon>
        <taxon>Micromonosporales</taxon>
        <taxon>Micromonosporaceae</taxon>
        <taxon>Actinorhabdospora</taxon>
    </lineage>
</organism>
<keyword evidence="2" id="KW-0677">Repeat</keyword>
<dbReference type="PROSITE" id="PS51470">
    <property type="entry name" value="FG_GAP"/>
    <property type="match status" value="2"/>
</dbReference>
<gene>
    <name evidence="7" type="ORF">Afil01_18990</name>
</gene>
<keyword evidence="8" id="KW-1185">Reference proteome</keyword>
<name>A0A9W6W2J8_9ACTN</name>
<evidence type="ECO:0000256" key="2">
    <source>
        <dbReference type="ARBA" id="ARBA00022737"/>
    </source>
</evidence>
<keyword evidence="3" id="KW-0378">Hydrolase</keyword>
<feature type="region of interest" description="Disordered" evidence="5">
    <location>
        <begin position="684"/>
        <end position="705"/>
    </location>
</feature>
<dbReference type="SMART" id="SM00191">
    <property type="entry name" value="Int_alpha"/>
    <property type="match status" value="5"/>
</dbReference>
<dbReference type="EMBL" id="BSTX01000001">
    <property type="protein sequence ID" value="GLZ77092.1"/>
    <property type="molecule type" value="Genomic_DNA"/>
</dbReference>
<dbReference type="InterPro" id="IPR011044">
    <property type="entry name" value="Quino_amine_DH_bsu"/>
</dbReference>
<dbReference type="PANTHER" id="PTHR23221">
    <property type="entry name" value="GLYCOSYLPHOSPHATIDYLINOSITOL PHOSPHOLIPASE D"/>
    <property type="match status" value="1"/>
</dbReference>
<dbReference type="InterPro" id="IPR015943">
    <property type="entry name" value="WD40/YVTN_repeat-like_dom_sf"/>
</dbReference>
<evidence type="ECO:0000256" key="6">
    <source>
        <dbReference type="SAM" id="SignalP"/>
    </source>
</evidence>
<dbReference type="SUPFAM" id="SSF69318">
    <property type="entry name" value="Integrin alpha N-terminal domain"/>
    <property type="match status" value="1"/>
</dbReference>
<feature type="chain" id="PRO_5040779311" description="FG-GAP repeat protein" evidence="6">
    <location>
        <begin position="29"/>
        <end position="908"/>
    </location>
</feature>
<evidence type="ECO:0008006" key="9">
    <source>
        <dbReference type="Google" id="ProtNLM"/>
    </source>
</evidence>